<dbReference type="InterPro" id="IPR054363">
    <property type="entry name" value="GH95_cat"/>
</dbReference>
<dbReference type="InterPro" id="IPR008928">
    <property type="entry name" value="6-hairpin_glycosidase_sf"/>
</dbReference>
<evidence type="ECO:0000313" key="4">
    <source>
        <dbReference type="EMBL" id="SFS96345.1"/>
    </source>
</evidence>
<dbReference type="OrthoDB" id="9802600at2"/>
<dbReference type="AlphaFoldDB" id="A0A1I6U4I5"/>
<evidence type="ECO:0000256" key="1">
    <source>
        <dbReference type="SAM" id="SignalP"/>
    </source>
</evidence>
<name>A0A1I6U4I5_9FLAO</name>
<dbReference type="InterPro" id="IPR012341">
    <property type="entry name" value="6hp_glycosidase-like_sf"/>
</dbReference>
<feature type="domain" description="Glycosyl hydrolase family 95 catalytic" evidence="3">
    <location>
        <begin position="320"/>
        <end position="674"/>
    </location>
</feature>
<reference evidence="4 5" key="1">
    <citation type="submission" date="2016-10" db="EMBL/GenBank/DDBJ databases">
        <authorList>
            <person name="de Groot N.N."/>
        </authorList>
    </citation>
    <scope>NUCLEOTIDE SEQUENCE [LARGE SCALE GENOMIC DNA]</scope>
    <source>
        <strain evidence="4 5">CGMCC 1.6114</strain>
    </source>
</reference>
<dbReference type="EMBL" id="FPAG01000006">
    <property type="protein sequence ID" value="SFS96345.1"/>
    <property type="molecule type" value="Genomic_DNA"/>
</dbReference>
<dbReference type="GO" id="GO:0004560">
    <property type="term" value="F:alpha-L-fucosidase activity"/>
    <property type="evidence" value="ECO:0007669"/>
    <property type="project" value="TreeGrafter"/>
</dbReference>
<evidence type="ECO:0000259" key="3">
    <source>
        <dbReference type="Pfam" id="PF22124"/>
    </source>
</evidence>
<feature type="domain" description="Alpha fucosidase A-like C-terminal" evidence="2">
    <location>
        <begin position="676"/>
        <end position="763"/>
    </location>
</feature>
<dbReference type="InterPro" id="IPR049053">
    <property type="entry name" value="AFCA-like_C"/>
</dbReference>
<dbReference type="SUPFAM" id="SSF48208">
    <property type="entry name" value="Six-hairpin glycosidases"/>
    <property type="match status" value="1"/>
</dbReference>
<dbReference type="PANTHER" id="PTHR31084">
    <property type="entry name" value="ALPHA-L-FUCOSIDASE 2"/>
    <property type="match status" value="1"/>
</dbReference>
<gene>
    <name evidence="4" type="ORF">SAMN04487906_2368</name>
</gene>
<feature type="signal peptide" evidence="1">
    <location>
        <begin position="1"/>
        <end position="25"/>
    </location>
</feature>
<protein>
    <submittedName>
        <fullName evidence="4">Alpha-L-fucosidase 2</fullName>
    </submittedName>
</protein>
<dbReference type="RefSeq" id="WP_074978995.1">
    <property type="nucleotide sequence ID" value="NZ_FPAG01000006.1"/>
</dbReference>
<dbReference type="Pfam" id="PF21307">
    <property type="entry name" value="Glyco_hydro_95_C"/>
    <property type="match status" value="1"/>
</dbReference>
<dbReference type="Proteomes" id="UP000183209">
    <property type="component" value="Unassembled WGS sequence"/>
</dbReference>
<dbReference type="PANTHER" id="PTHR31084:SF19">
    <property type="entry name" value="GLYCOSYL HYDROLASE FAMILY 95 N-TERMINAL DOMAIN-CONTAINING PROTEIN"/>
    <property type="match status" value="1"/>
</dbReference>
<dbReference type="Gene3D" id="1.50.10.10">
    <property type="match status" value="1"/>
</dbReference>
<dbReference type="GO" id="GO:0005975">
    <property type="term" value="P:carbohydrate metabolic process"/>
    <property type="evidence" value="ECO:0007669"/>
    <property type="project" value="InterPro"/>
</dbReference>
<sequence length="768" mass="87728">MSNRGFKKGLCAFFLVLFTSFILPAQTDDRKGAVPYKLEFNDLAKRWDEAIPLGNGIIGSLLWQKGEHLRMSLDNVYLWDLRPMENLQTPEFKFSWVYEKWKNDEYRDVQEKFDVPYNKSPAPSKIPGAAMEFDVAGFGAVKKVSLSLDNALCTVNWSNDVTLLSFVHADKNEGWFKFEGVDKGFKPVLLPPAYNVEGEDKDDSPVTGKDLRHLGYSKGEFIEGANELVYIQDGWGDFKYKVHVVWTYENGNMIGKWSIDTSLESPKDLDKSGLSLSADESDAGFESAFKEHADWWEEFWGKSAIRIPDTVLEKQWYLEQYKFGSAARSGAPPISLQAVWTADNGKLPPWKGDFHHDLNTQLSYWPAYSGNHLDLEIGFVEWLEANKKNFKRYTKTYYETKGLSVPGVTTLTGEPMGGWIQYAFGPTTSAWLGHHFYLHWRYSMDRDFLKDHAYPWIKEVAVFFDDISVKNESGLRQLPISSSPEIHNNSRKAWFGETTNFDLAAIRWTYEKAAELAKELGKDKEAKQWEETLKEWPYFAIDENEGLMVAPNHPYADSHRHFSHIMAYHPYGLVDYSKGEKERQIIDNTIDNLLNVGSDYFTGYSFSWLGNLQARAFDGEGAANTLRIFAENFCLPNSFHVNGEQHNRGYSKFKYRPFTLEGNFAFAAGIQEMLIQSHTGVIKIFPAIPKLWQEVGFEQLRAQGAFLVSAQRKGGKVDRITIVSEKGGVLKLQNPFGQKSFKVDVPYEVENDVIIIEMKEGQTIQFTS</sequence>
<organism evidence="4 5">
    <name type="scientific">Zhouia amylolytica</name>
    <dbReference type="NCBI Taxonomy" id="376730"/>
    <lineage>
        <taxon>Bacteria</taxon>
        <taxon>Pseudomonadati</taxon>
        <taxon>Bacteroidota</taxon>
        <taxon>Flavobacteriia</taxon>
        <taxon>Flavobacteriales</taxon>
        <taxon>Flavobacteriaceae</taxon>
        <taxon>Zhouia</taxon>
    </lineage>
</organism>
<evidence type="ECO:0000259" key="2">
    <source>
        <dbReference type="Pfam" id="PF21307"/>
    </source>
</evidence>
<proteinExistence type="predicted"/>
<feature type="chain" id="PRO_5010260650" evidence="1">
    <location>
        <begin position="26"/>
        <end position="768"/>
    </location>
</feature>
<accession>A0A1I6U4I5</accession>
<evidence type="ECO:0000313" key="5">
    <source>
        <dbReference type="Proteomes" id="UP000183209"/>
    </source>
</evidence>
<dbReference type="Pfam" id="PF22124">
    <property type="entry name" value="Glyco_hydro_95_cat"/>
    <property type="match status" value="1"/>
</dbReference>
<keyword evidence="1" id="KW-0732">Signal</keyword>